<evidence type="ECO:0000256" key="13">
    <source>
        <dbReference type="SAM" id="Phobius"/>
    </source>
</evidence>
<dbReference type="InterPro" id="IPR001757">
    <property type="entry name" value="P_typ_ATPase"/>
</dbReference>
<dbReference type="PANTHER" id="PTHR45630">
    <property type="entry name" value="CATION-TRANSPORTING ATPASE-RELATED"/>
    <property type="match status" value="1"/>
</dbReference>
<feature type="transmembrane region" description="Helical" evidence="13">
    <location>
        <begin position="34"/>
        <end position="50"/>
    </location>
</feature>
<dbReference type="SFLD" id="SFLDG00002">
    <property type="entry name" value="C1.7:_P-type_atpase_like"/>
    <property type="match status" value="1"/>
</dbReference>
<dbReference type="Gene3D" id="3.40.50.1000">
    <property type="entry name" value="HAD superfamily/HAD-like"/>
    <property type="match status" value="2"/>
</dbReference>
<evidence type="ECO:0000256" key="12">
    <source>
        <dbReference type="ARBA" id="ARBA00049360"/>
    </source>
</evidence>
<accession>A0AAU9K372</accession>
<feature type="transmembrane region" description="Helical" evidence="13">
    <location>
        <begin position="958"/>
        <end position="975"/>
    </location>
</feature>
<dbReference type="PROSITE" id="PS01229">
    <property type="entry name" value="COF_2"/>
    <property type="match status" value="1"/>
</dbReference>
<dbReference type="Gene3D" id="2.70.150.10">
    <property type="entry name" value="Calcium-transporting ATPase, cytoplasmic transduction domain A"/>
    <property type="match status" value="1"/>
</dbReference>
<evidence type="ECO:0000256" key="8">
    <source>
        <dbReference type="ARBA" id="ARBA00022842"/>
    </source>
</evidence>
<dbReference type="InterPro" id="IPR023214">
    <property type="entry name" value="HAD_sf"/>
</dbReference>
<sequence length="1033" mass="115253">MKKLSTYQTFENSLQSEDWDKIVFLQANKTRLNLAYFFYLISFGTFYLFNRWSPLLDLWKYDICLPNEASYVMIIAKDGSHTIIPIEIIEVPLSTLGYFASEKTVEIKTFVFRFVRYYMKNDNYTFLPLKFETNYTGADFHEKLGKGIANPYEVTLRRKLFGECEINVPIPSIFSLIFIEVTHPFFLFQTFSVLLWCYEEYYLYSSVIFIFSIISVTTTVSEIRSGISSIKSMARFECSISAFRDSQWKTISSKELVPGDLIHLPEHTQIPCDVVLISGSCLVDESMLTGESQPVLKEQISTANFYVYNDDKNCTISSGTKSLSHKGSCEAIVIATGFATAKGSLIRSILFPKPNRFGFVSDSMKFILIMTAIAVAGFIWTFVELADDDIDLLNKILAGLDLVTIIIPPALPFAMTVGTAFAISRMYRKNITCISPPAVNAAGRISIVCFDKTGTLTKDSMTLKGVWDANFGLFTDNLLECSQIFQENMATCQSLTRLDGKLIGDPQEEEIFKKLSWEWIESDSERCKVRKNDVEIKIKNLFYFSPVTKRMGVIIENQQGIGLHLKGAPEVIIPLCKEYPENLENLIKLYSSQSYRILACAYKSLPDYNPNENYENDLIFLGLILLQNEIKPNSYEVISELKCATIKCIMSTGDSLVTAASIGKECGIIPSSSSVVYGSLLDRNVVWKNDASKAIDITQLSDNFCLVLTGELLEFMASISHQSLPIVLDKGLIFSRMSPDQKVLLIQLLQTNNTMVAMVGDGANDCGALKAADVGLSLSEAESSIAAPFNGTRLNGIIDIIKEGRASLVTCLQTFKFIMMYSLVQFSVINILYLLDNNMTDSQYLYQDLFLIMPLAVFMAYTGAYDKLAKFMPPGALVSIPIISSLIGHFAVVVIGQTMGYFALILHDFYKESGSSLEVAAEGHSNTVLFLISTAQLLCVGICLNIGPPFRKPAYENYLFTIAAVIAGGLNLYLIFMPSEGVQDILGLVDIPLEFSFVIFAIVCLGFACSFVHERVFIDFLSLSTNSLNKSLN</sequence>
<evidence type="ECO:0000256" key="3">
    <source>
        <dbReference type="ARBA" id="ARBA00022553"/>
    </source>
</evidence>
<dbReference type="SUPFAM" id="SSF81665">
    <property type="entry name" value="Calcium ATPase, transmembrane domain M"/>
    <property type="match status" value="1"/>
</dbReference>
<dbReference type="Gene3D" id="3.40.1110.10">
    <property type="entry name" value="Calcium-transporting ATPase, cytoplasmic domain N"/>
    <property type="match status" value="2"/>
</dbReference>
<evidence type="ECO:0000256" key="5">
    <source>
        <dbReference type="ARBA" id="ARBA00022723"/>
    </source>
</evidence>
<dbReference type="NCBIfam" id="TIGR01494">
    <property type="entry name" value="ATPase_P-type"/>
    <property type="match status" value="3"/>
</dbReference>
<dbReference type="Pfam" id="PF00122">
    <property type="entry name" value="E1-E2_ATPase"/>
    <property type="match status" value="1"/>
</dbReference>
<dbReference type="SFLD" id="SFLDS00003">
    <property type="entry name" value="Haloacid_Dehalogenase"/>
    <property type="match status" value="1"/>
</dbReference>
<keyword evidence="10 13" id="KW-1133">Transmembrane helix</keyword>
<dbReference type="SUPFAM" id="SSF81653">
    <property type="entry name" value="Calcium ATPase, transduction domain A"/>
    <property type="match status" value="1"/>
</dbReference>
<dbReference type="SFLD" id="SFLDF00027">
    <property type="entry name" value="p-type_atpase"/>
    <property type="match status" value="1"/>
</dbReference>
<feature type="transmembrane region" description="Helical" evidence="13">
    <location>
        <begin position="366"/>
        <end position="383"/>
    </location>
</feature>
<reference evidence="15" key="1">
    <citation type="submission" date="2021-09" db="EMBL/GenBank/DDBJ databases">
        <authorList>
            <consortium name="AG Swart"/>
            <person name="Singh M."/>
            <person name="Singh A."/>
            <person name="Seah K."/>
            <person name="Emmerich C."/>
        </authorList>
    </citation>
    <scope>NUCLEOTIDE SEQUENCE</scope>
    <source>
        <strain evidence="15">ATCC30299</strain>
    </source>
</reference>
<feature type="domain" description="P-type ATPase A" evidence="14">
    <location>
        <begin position="242"/>
        <end position="349"/>
    </location>
</feature>
<comment type="caution">
    <text evidence="15">The sequence shown here is derived from an EMBL/GenBank/DDBJ whole genome shotgun (WGS) entry which is preliminary data.</text>
</comment>
<evidence type="ECO:0000256" key="4">
    <source>
        <dbReference type="ARBA" id="ARBA00022692"/>
    </source>
</evidence>
<feature type="transmembrane region" description="Helical" evidence="13">
    <location>
        <begin position="815"/>
        <end position="833"/>
    </location>
</feature>
<evidence type="ECO:0000256" key="1">
    <source>
        <dbReference type="ARBA" id="ARBA00004141"/>
    </source>
</evidence>
<organism evidence="15 16">
    <name type="scientific">Blepharisma stoltei</name>
    <dbReference type="NCBI Taxonomy" id="1481888"/>
    <lineage>
        <taxon>Eukaryota</taxon>
        <taxon>Sar</taxon>
        <taxon>Alveolata</taxon>
        <taxon>Ciliophora</taxon>
        <taxon>Postciliodesmatophora</taxon>
        <taxon>Heterotrichea</taxon>
        <taxon>Heterotrichida</taxon>
        <taxon>Blepharismidae</taxon>
        <taxon>Blepharisma</taxon>
    </lineage>
</organism>
<keyword evidence="5" id="KW-0479">Metal-binding</keyword>
<dbReference type="GO" id="GO:0019829">
    <property type="term" value="F:ATPase-coupled monoatomic cation transmembrane transporter activity"/>
    <property type="evidence" value="ECO:0007669"/>
    <property type="project" value="TreeGrafter"/>
</dbReference>
<dbReference type="SUPFAM" id="SSF81660">
    <property type="entry name" value="Metal cation-transporting ATPase, ATP-binding domain N"/>
    <property type="match status" value="1"/>
</dbReference>
<comment type="catalytic activity">
    <reaction evidence="12">
        <text>ATP + H2O = ADP + phosphate + H(+)</text>
        <dbReference type="Rhea" id="RHEA:13065"/>
        <dbReference type="ChEBI" id="CHEBI:15377"/>
        <dbReference type="ChEBI" id="CHEBI:15378"/>
        <dbReference type="ChEBI" id="CHEBI:30616"/>
        <dbReference type="ChEBI" id="CHEBI:43474"/>
        <dbReference type="ChEBI" id="CHEBI:456216"/>
    </reaction>
</comment>
<keyword evidence="11 13" id="KW-0472">Membrane</keyword>
<feature type="transmembrane region" description="Helical" evidence="13">
    <location>
        <begin position="876"/>
        <end position="907"/>
    </location>
</feature>
<dbReference type="FunFam" id="1.20.1110.10:FF:000023">
    <property type="entry name" value="Cation-transporting ATPase"/>
    <property type="match status" value="1"/>
</dbReference>
<dbReference type="InterPro" id="IPR059000">
    <property type="entry name" value="ATPase_P-type_domA"/>
</dbReference>
<dbReference type="InterPro" id="IPR006544">
    <property type="entry name" value="P-type_TPase_V"/>
</dbReference>
<keyword evidence="6" id="KW-0547">Nucleotide-binding</keyword>
<dbReference type="Pfam" id="PF00702">
    <property type="entry name" value="Hydrolase"/>
    <property type="match status" value="1"/>
</dbReference>
<comment type="subcellular location">
    <subcellularLocation>
        <location evidence="1">Membrane</location>
        <topology evidence="1">Multi-pass membrane protein</topology>
    </subcellularLocation>
</comment>
<proteinExistence type="inferred from homology"/>
<dbReference type="InterPro" id="IPR044492">
    <property type="entry name" value="P_typ_ATPase_HD_dom"/>
</dbReference>
<dbReference type="GO" id="GO:0016887">
    <property type="term" value="F:ATP hydrolysis activity"/>
    <property type="evidence" value="ECO:0007669"/>
    <property type="project" value="InterPro"/>
</dbReference>
<feature type="transmembrane region" description="Helical" evidence="13">
    <location>
        <begin position="927"/>
        <end position="946"/>
    </location>
</feature>
<evidence type="ECO:0000256" key="6">
    <source>
        <dbReference type="ARBA" id="ARBA00022741"/>
    </source>
</evidence>
<dbReference type="InterPro" id="IPR008250">
    <property type="entry name" value="ATPase_P-typ_transduc_dom_A_sf"/>
</dbReference>
<dbReference type="InterPro" id="IPR023298">
    <property type="entry name" value="ATPase_P-typ_TM_dom_sf"/>
</dbReference>
<evidence type="ECO:0000256" key="2">
    <source>
        <dbReference type="ARBA" id="ARBA00006000"/>
    </source>
</evidence>
<dbReference type="GO" id="GO:0016020">
    <property type="term" value="C:membrane"/>
    <property type="evidence" value="ECO:0007669"/>
    <property type="project" value="UniProtKB-SubCell"/>
</dbReference>
<dbReference type="InterPro" id="IPR036412">
    <property type="entry name" value="HAD-like_sf"/>
</dbReference>
<feature type="transmembrane region" description="Helical" evidence="13">
    <location>
        <begin position="995"/>
        <end position="1013"/>
    </location>
</feature>
<name>A0AAU9K372_9CILI</name>
<keyword evidence="3" id="KW-0597">Phosphoprotein</keyword>
<evidence type="ECO:0000256" key="9">
    <source>
        <dbReference type="ARBA" id="ARBA00022967"/>
    </source>
</evidence>
<keyword evidence="9" id="KW-1278">Translocase</keyword>
<evidence type="ECO:0000313" key="15">
    <source>
        <dbReference type="EMBL" id="CAG9333981.1"/>
    </source>
</evidence>
<protein>
    <recommendedName>
        <fullName evidence="14">P-type ATPase A domain-containing protein</fullName>
    </recommendedName>
</protein>
<evidence type="ECO:0000259" key="14">
    <source>
        <dbReference type="Pfam" id="PF00122"/>
    </source>
</evidence>
<evidence type="ECO:0000256" key="7">
    <source>
        <dbReference type="ARBA" id="ARBA00022840"/>
    </source>
</evidence>
<dbReference type="PROSITE" id="PS00154">
    <property type="entry name" value="ATPASE_E1_E2"/>
    <property type="match status" value="1"/>
</dbReference>
<feature type="transmembrane region" description="Helical" evidence="13">
    <location>
        <begin position="201"/>
        <end position="223"/>
    </location>
</feature>
<dbReference type="GO" id="GO:0046872">
    <property type="term" value="F:metal ion binding"/>
    <property type="evidence" value="ECO:0007669"/>
    <property type="project" value="UniProtKB-KW"/>
</dbReference>
<dbReference type="InterPro" id="IPR018303">
    <property type="entry name" value="ATPase_P-typ_P_site"/>
</dbReference>
<comment type="similarity">
    <text evidence="2">Belongs to the cation transport ATPase (P-type) (TC 3.A.3) family. Type V subfamily.</text>
</comment>
<dbReference type="AlphaFoldDB" id="A0AAU9K372"/>
<dbReference type="NCBIfam" id="TIGR01657">
    <property type="entry name" value="P-ATPase-V"/>
    <property type="match status" value="1"/>
</dbReference>
<dbReference type="EMBL" id="CAJZBQ010000057">
    <property type="protein sequence ID" value="CAG9333981.1"/>
    <property type="molecule type" value="Genomic_DNA"/>
</dbReference>
<keyword evidence="7" id="KW-0067">ATP-binding</keyword>
<evidence type="ECO:0000313" key="16">
    <source>
        <dbReference type="Proteomes" id="UP001162131"/>
    </source>
</evidence>
<dbReference type="GO" id="GO:0140358">
    <property type="term" value="F:P-type transmembrane transporter activity"/>
    <property type="evidence" value="ECO:0007669"/>
    <property type="project" value="InterPro"/>
</dbReference>
<dbReference type="SUPFAM" id="SSF56784">
    <property type="entry name" value="HAD-like"/>
    <property type="match status" value="1"/>
</dbReference>
<keyword evidence="16" id="KW-1185">Reference proteome</keyword>
<dbReference type="PANTHER" id="PTHR45630:SF8">
    <property type="entry name" value="CATION-TRANSPORTING ATPASE"/>
    <property type="match status" value="1"/>
</dbReference>
<feature type="transmembrane region" description="Helical" evidence="13">
    <location>
        <begin position="403"/>
        <end position="423"/>
    </location>
</feature>
<dbReference type="Proteomes" id="UP001162131">
    <property type="component" value="Unassembled WGS sequence"/>
</dbReference>
<keyword evidence="8" id="KW-0460">Magnesium</keyword>
<dbReference type="Gene3D" id="1.20.1110.10">
    <property type="entry name" value="Calcium-transporting ATPase, transmembrane domain"/>
    <property type="match status" value="1"/>
</dbReference>
<keyword evidence="4 13" id="KW-0812">Transmembrane</keyword>
<gene>
    <name evidence="15" type="ORF">BSTOLATCC_MIC59787</name>
</gene>
<dbReference type="PRINTS" id="PR00119">
    <property type="entry name" value="CATATPASE"/>
</dbReference>
<evidence type="ECO:0000256" key="11">
    <source>
        <dbReference type="ARBA" id="ARBA00023136"/>
    </source>
</evidence>
<feature type="transmembrane region" description="Helical" evidence="13">
    <location>
        <begin position="845"/>
        <end position="864"/>
    </location>
</feature>
<dbReference type="InterPro" id="IPR023299">
    <property type="entry name" value="ATPase_P-typ_cyto_dom_N"/>
</dbReference>
<evidence type="ECO:0000256" key="10">
    <source>
        <dbReference type="ARBA" id="ARBA00022989"/>
    </source>
</evidence>
<dbReference type="GO" id="GO:0005524">
    <property type="term" value="F:ATP binding"/>
    <property type="evidence" value="ECO:0007669"/>
    <property type="project" value="UniProtKB-KW"/>
</dbReference>